<dbReference type="InterPro" id="IPR015943">
    <property type="entry name" value="WD40/YVTN_repeat-like_dom_sf"/>
</dbReference>
<protein>
    <recommendedName>
        <fullName evidence="2">Pyrrolo-quinoline quinone repeat domain-containing protein</fullName>
    </recommendedName>
</protein>
<reference evidence="3" key="1">
    <citation type="submission" date="2017-11" db="EMBL/GenBank/DDBJ databases">
        <authorList>
            <person name="Kajale S.C."/>
            <person name="Sharma A."/>
        </authorList>
    </citation>
    <scope>NUCLEOTIDE SEQUENCE</scope>
    <source>
        <strain evidence="3">LS1_42</strain>
    </source>
</reference>
<accession>A0A8J8Q0F9</accession>
<dbReference type="InterPro" id="IPR002372">
    <property type="entry name" value="PQQ_rpt_dom"/>
</dbReference>
<dbReference type="Gene3D" id="2.40.128.630">
    <property type="match status" value="1"/>
</dbReference>
<comment type="caution">
    <text evidence="3">The sequence shown here is derived from an EMBL/GenBank/DDBJ whole genome shotgun (WGS) entry which is preliminary data.</text>
</comment>
<evidence type="ECO:0000313" key="4">
    <source>
        <dbReference type="Proteomes" id="UP000766904"/>
    </source>
</evidence>
<dbReference type="SMART" id="SM00564">
    <property type="entry name" value="PQQ"/>
    <property type="match status" value="6"/>
</dbReference>
<dbReference type="PANTHER" id="PTHR34512:SF30">
    <property type="entry name" value="OUTER MEMBRANE PROTEIN ASSEMBLY FACTOR BAMB"/>
    <property type="match status" value="1"/>
</dbReference>
<feature type="region of interest" description="Disordered" evidence="1">
    <location>
        <begin position="27"/>
        <end position="67"/>
    </location>
</feature>
<proteinExistence type="predicted"/>
<dbReference type="Pfam" id="PF13360">
    <property type="entry name" value="PQQ_2"/>
    <property type="match status" value="1"/>
</dbReference>
<name>A0A8J8Q0F9_9EURY</name>
<feature type="domain" description="Pyrrolo-quinoline quinone repeat" evidence="2">
    <location>
        <begin position="199"/>
        <end position="344"/>
    </location>
</feature>
<organism evidence="3 4">
    <name type="scientific">Natronococcus pandeyae</name>
    <dbReference type="NCBI Taxonomy" id="2055836"/>
    <lineage>
        <taxon>Archaea</taxon>
        <taxon>Methanobacteriati</taxon>
        <taxon>Methanobacteriota</taxon>
        <taxon>Stenosarchaea group</taxon>
        <taxon>Halobacteria</taxon>
        <taxon>Halobacteriales</taxon>
        <taxon>Natrialbaceae</taxon>
        <taxon>Natronococcus</taxon>
    </lineage>
</organism>
<sequence>MDSSIVPSRRAVVSLLAAGLAGCTALRADPDPEPPGSTSYAWPSVNATPANTRTVPDGTIRNPGSDSPIEYGVDAIDIAGSYARAPVVDDGKTVLVAPAEEDDACVVTCLDTGEEQGWPAVRWQRRLEREFPDGAPAIADDRVVLTVSDETGVSAGGDGLLAALSMADGELEWSRPLERGSGFTPTVADGTVYLRTTNGIVAVDAATGEEEWSDALPTLEHPHQRHTHTEQLAPAVDSNRVYVPGEDELVVYDRDGDRQWNVSLAPPVGAPAVADGTVYCCAGGELRALEAADGSRRWTESDVVSIAPAVAEDAVVVVGPRRGKAGGTVRALEPETGTKTWDADVHFQGWGGFAPLIVGETVVVNANRRMVGLATDTGATRWETEKDDSRWHLAAADGRVYNYGDDSDGDSSRTYRLQVFGERGNS</sequence>
<dbReference type="AlphaFoldDB" id="A0A8J8Q0F9"/>
<dbReference type="Proteomes" id="UP000766904">
    <property type="component" value="Unassembled WGS sequence"/>
</dbReference>
<dbReference type="EMBL" id="PHNJ01000020">
    <property type="protein sequence ID" value="TYL36223.1"/>
    <property type="molecule type" value="Genomic_DNA"/>
</dbReference>
<dbReference type="SUPFAM" id="SSF50998">
    <property type="entry name" value="Quinoprotein alcohol dehydrogenase-like"/>
    <property type="match status" value="2"/>
</dbReference>
<keyword evidence="4" id="KW-1185">Reference proteome</keyword>
<evidence type="ECO:0000313" key="3">
    <source>
        <dbReference type="EMBL" id="TYL36223.1"/>
    </source>
</evidence>
<dbReference type="PANTHER" id="PTHR34512">
    <property type="entry name" value="CELL SURFACE PROTEIN"/>
    <property type="match status" value="1"/>
</dbReference>
<dbReference type="InterPro" id="IPR011047">
    <property type="entry name" value="Quinoprotein_ADH-like_sf"/>
</dbReference>
<dbReference type="Gene3D" id="2.130.10.10">
    <property type="entry name" value="YVTN repeat-like/Quinoprotein amine dehydrogenase"/>
    <property type="match status" value="1"/>
</dbReference>
<gene>
    <name evidence="3" type="ORF">CV102_23355</name>
</gene>
<dbReference type="InterPro" id="IPR018391">
    <property type="entry name" value="PQQ_b-propeller_rpt"/>
</dbReference>
<evidence type="ECO:0000256" key="1">
    <source>
        <dbReference type="SAM" id="MobiDB-lite"/>
    </source>
</evidence>
<feature type="compositionally biased region" description="Polar residues" evidence="1">
    <location>
        <begin position="36"/>
        <end position="54"/>
    </location>
</feature>
<evidence type="ECO:0000259" key="2">
    <source>
        <dbReference type="Pfam" id="PF13360"/>
    </source>
</evidence>